<evidence type="ECO:0000256" key="2">
    <source>
        <dbReference type="SAM" id="Phobius"/>
    </source>
</evidence>
<dbReference type="AlphaFoldDB" id="A0AAD1ZCR4"/>
<organism evidence="4 5">
    <name type="scientific">Fraxinus pennsylvanica</name>
    <dbReference type="NCBI Taxonomy" id="56036"/>
    <lineage>
        <taxon>Eukaryota</taxon>
        <taxon>Viridiplantae</taxon>
        <taxon>Streptophyta</taxon>
        <taxon>Embryophyta</taxon>
        <taxon>Tracheophyta</taxon>
        <taxon>Spermatophyta</taxon>
        <taxon>Magnoliopsida</taxon>
        <taxon>eudicotyledons</taxon>
        <taxon>Gunneridae</taxon>
        <taxon>Pentapetalae</taxon>
        <taxon>asterids</taxon>
        <taxon>lamiids</taxon>
        <taxon>Lamiales</taxon>
        <taxon>Oleaceae</taxon>
        <taxon>Oleeae</taxon>
        <taxon>Fraxinus</taxon>
    </lineage>
</organism>
<feature type="transmembrane region" description="Helical" evidence="2">
    <location>
        <begin position="55"/>
        <end position="78"/>
    </location>
</feature>
<accession>A0AAD1ZCR4</accession>
<feature type="transmembrane region" description="Helical" evidence="2">
    <location>
        <begin position="129"/>
        <end position="157"/>
    </location>
</feature>
<evidence type="ECO:0000313" key="4">
    <source>
        <dbReference type="EMBL" id="CAI9765255.1"/>
    </source>
</evidence>
<dbReference type="Pfam" id="PF09335">
    <property type="entry name" value="VTT_dom"/>
    <property type="match status" value="1"/>
</dbReference>
<protein>
    <recommendedName>
        <fullName evidence="3">VTT domain-containing protein</fullName>
    </recommendedName>
</protein>
<feature type="transmembrane region" description="Helical" evidence="2">
    <location>
        <begin position="214"/>
        <end position="234"/>
    </location>
</feature>
<dbReference type="PANTHER" id="PTHR46431">
    <property type="entry name" value="EXPRESSED PROTEIN"/>
    <property type="match status" value="1"/>
</dbReference>
<evidence type="ECO:0000313" key="5">
    <source>
        <dbReference type="Proteomes" id="UP000834106"/>
    </source>
</evidence>
<dbReference type="EMBL" id="OU503042">
    <property type="protein sequence ID" value="CAI9765255.1"/>
    <property type="molecule type" value="Genomic_DNA"/>
</dbReference>
<evidence type="ECO:0000256" key="1">
    <source>
        <dbReference type="SAM" id="MobiDB-lite"/>
    </source>
</evidence>
<dbReference type="InterPro" id="IPR032816">
    <property type="entry name" value="VTT_dom"/>
</dbReference>
<feature type="compositionally biased region" description="Polar residues" evidence="1">
    <location>
        <begin position="340"/>
        <end position="355"/>
    </location>
</feature>
<keyword evidence="2" id="KW-1133">Transmembrane helix</keyword>
<proteinExistence type="predicted"/>
<gene>
    <name evidence="4" type="ORF">FPE_LOCUS12685</name>
</gene>
<keyword evidence="2" id="KW-0472">Membrane</keyword>
<feature type="transmembrane region" description="Helical" evidence="2">
    <location>
        <begin position="254"/>
        <end position="278"/>
    </location>
</feature>
<keyword evidence="2" id="KW-0812">Transmembrane</keyword>
<dbReference type="Proteomes" id="UP000834106">
    <property type="component" value="Chromosome 7"/>
</dbReference>
<feature type="domain" description="VTT" evidence="3">
    <location>
        <begin position="117"/>
        <end position="237"/>
    </location>
</feature>
<evidence type="ECO:0000259" key="3">
    <source>
        <dbReference type="Pfam" id="PF09335"/>
    </source>
</evidence>
<feature type="region of interest" description="Disordered" evidence="1">
    <location>
        <begin position="302"/>
        <end position="360"/>
    </location>
</feature>
<keyword evidence="5" id="KW-1185">Reference proteome</keyword>
<feature type="transmembrane region" description="Helical" evidence="2">
    <location>
        <begin position="99"/>
        <end position="117"/>
    </location>
</feature>
<sequence length="380" mass="41903">MLDSPEELEKSHANSADLLREGSNHVILDMPNEGRLPEMSNLESQSKSRKRPRMWWIKVAILCSVIIAILAIFLKWGAPFLIEKVLYPILQWATALDRPVLALILVAALTLFPVFLIPSGPLLLLSGMIFGYGFGFVIIMIGTTIGMTLPFLTGLLFRDRIHHWLKRWPQKAAMIKLAGEGSWFHQFKVVALFRISPFPYTIFNYAVVVTNIRFWPYLCGSVTGMIPEAFVYIYSGRVIKTLADVKYGNHHLSLVQIIYNVVSVVVAIIAIVAFTICAKKKLKSLKRLSTEAEGDVSGKCNEGEISASGRSEEGFASGKSNELEGEGFTSGKNDECESKGSVNGEGNQGARSANGKSYAGECFGNENIIFEPNASSRKTS</sequence>
<name>A0AAD1ZCR4_9LAMI</name>
<dbReference type="PANTHER" id="PTHR46431:SF5">
    <property type="entry name" value="EXPRESSED PROTEIN"/>
    <property type="match status" value="1"/>
</dbReference>
<reference evidence="4" key="1">
    <citation type="submission" date="2023-05" db="EMBL/GenBank/DDBJ databases">
        <authorList>
            <person name="Huff M."/>
        </authorList>
    </citation>
    <scope>NUCLEOTIDE SEQUENCE</scope>
</reference>